<name>A0ABR3GSE8_9PEZI</name>
<dbReference type="Pfam" id="PF08628">
    <property type="entry name" value="Nexin_C"/>
    <property type="match status" value="1"/>
</dbReference>
<feature type="compositionally biased region" description="Polar residues" evidence="2">
    <location>
        <begin position="413"/>
        <end position="424"/>
    </location>
</feature>
<dbReference type="EMBL" id="JBBBZM010000017">
    <property type="protein sequence ID" value="KAL0638859.1"/>
    <property type="molecule type" value="Genomic_DNA"/>
</dbReference>
<evidence type="ECO:0000313" key="6">
    <source>
        <dbReference type="Proteomes" id="UP001447188"/>
    </source>
</evidence>
<dbReference type="InterPro" id="IPR036871">
    <property type="entry name" value="PX_dom_sf"/>
</dbReference>
<dbReference type="CDD" id="cd06093">
    <property type="entry name" value="PX_domain"/>
    <property type="match status" value="1"/>
</dbReference>
<keyword evidence="3" id="KW-1133">Transmembrane helix</keyword>
<evidence type="ECO:0000256" key="1">
    <source>
        <dbReference type="ARBA" id="ARBA00010883"/>
    </source>
</evidence>
<feature type="compositionally biased region" description="Acidic residues" evidence="2">
    <location>
        <begin position="746"/>
        <end position="756"/>
    </location>
</feature>
<dbReference type="SUPFAM" id="SSF64268">
    <property type="entry name" value="PX domain"/>
    <property type="match status" value="1"/>
</dbReference>
<evidence type="ECO:0000259" key="4">
    <source>
        <dbReference type="PROSITE" id="PS51207"/>
    </source>
</evidence>
<protein>
    <recommendedName>
        <fullName evidence="4">PXA domain-containing protein</fullName>
    </recommendedName>
</protein>
<dbReference type="Proteomes" id="UP001447188">
    <property type="component" value="Unassembled WGS sequence"/>
</dbReference>
<feature type="compositionally biased region" description="Basic and acidic residues" evidence="2">
    <location>
        <begin position="689"/>
        <end position="698"/>
    </location>
</feature>
<accession>A0ABR3GSE8</accession>
<evidence type="ECO:0000313" key="5">
    <source>
        <dbReference type="EMBL" id="KAL0638859.1"/>
    </source>
</evidence>
<feature type="region of interest" description="Disordered" evidence="2">
    <location>
        <begin position="393"/>
        <end position="447"/>
    </location>
</feature>
<feature type="region of interest" description="Disordered" evidence="2">
    <location>
        <begin position="795"/>
        <end position="822"/>
    </location>
</feature>
<dbReference type="PANTHER" id="PTHR22775">
    <property type="entry name" value="SORTING NEXIN"/>
    <property type="match status" value="1"/>
</dbReference>
<proteinExistence type="inferred from homology"/>
<keyword evidence="6" id="KW-1185">Reference proteome</keyword>
<evidence type="ECO:0000256" key="3">
    <source>
        <dbReference type="SAM" id="Phobius"/>
    </source>
</evidence>
<evidence type="ECO:0000256" key="2">
    <source>
        <dbReference type="SAM" id="MobiDB-lite"/>
    </source>
</evidence>
<feature type="compositionally biased region" description="Pro residues" evidence="2">
    <location>
        <begin position="1"/>
        <end position="10"/>
    </location>
</feature>
<feature type="region of interest" description="Disordered" evidence="2">
    <location>
        <begin position="1"/>
        <end position="40"/>
    </location>
</feature>
<dbReference type="Pfam" id="PF02194">
    <property type="entry name" value="PXA"/>
    <property type="match status" value="1"/>
</dbReference>
<dbReference type="InterPro" id="IPR003114">
    <property type="entry name" value="Phox_assoc"/>
</dbReference>
<feature type="domain" description="PXA" evidence="4">
    <location>
        <begin position="162"/>
        <end position="334"/>
    </location>
</feature>
<reference evidence="5 6" key="1">
    <citation type="submission" date="2024-02" db="EMBL/GenBank/DDBJ databases">
        <title>Discinaceae phylogenomics.</title>
        <authorList>
            <person name="Dirks A.C."/>
            <person name="James T.Y."/>
        </authorList>
    </citation>
    <scope>NUCLEOTIDE SEQUENCE [LARGE SCALE GENOMIC DNA]</scope>
    <source>
        <strain evidence="5 6">ACD0624</strain>
    </source>
</reference>
<dbReference type="PANTHER" id="PTHR22775:SF47">
    <property type="entry name" value="MEIOTICALLY UP-REGULATED GENE 122 PROTEIN"/>
    <property type="match status" value="1"/>
</dbReference>
<keyword evidence="3" id="KW-0472">Membrane</keyword>
<feature type="transmembrane region" description="Helical" evidence="3">
    <location>
        <begin position="71"/>
        <end position="97"/>
    </location>
</feature>
<feature type="region of interest" description="Disordered" evidence="2">
    <location>
        <begin position="663"/>
        <end position="757"/>
    </location>
</feature>
<comment type="similarity">
    <text evidence="1">Belongs to the sorting nexin family.</text>
</comment>
<feature type="compositionally biased region" description="Pro residues" evidence="2">
    <location>
        <begin position="801"/>
        <end position="813"/>
    </location>
</feature>
<dbReference type="SMART" id="SM00313">
    <property type="entry name" value="PXA"/>
    <property type="match status" value="1"/>
</dbReference>
<gene>
    <name evidence="5" type="ORF">Q9L58_002090</name>
</gene>
<feature type="compositionally biased region" description="Low complexity" evidence="2">
    <location>
        <begin position="427"/>
        <end position="447"/>
    </location>
</feature>
<organism evidence="5 6">
    <name type="scientific">Discina gigas</name>
    <dbReference type="NCBI Taxonomy" id="1032678"/>
    <lineage>
        <taxon>Eukaryota</taxon>
        <taxon>Fungi</taxon>
        <taxon>Dikarya</taxon>
        <taxon>Ascomycota</taxon>
        <taxon>Pezizomycotina</taxon>
        <taxon>Pezizomycetes</taxon>
        <taxon>Pezizales</taxon>
        <taxon>Discinaceae</taxon>
        <taxon>Discina</taxon>
    </lineage>
</organism>
<dbReference type="InterPro" id="IPR013937">
    <property type="entry name" value="Sorting_nexin_C"/>
</dbReference>
<dbReference type="Gene3D" id="3.30.1520.10">
    <property type="entry name" value="Phox-like domain"/>
    <property type="match status" value="1"/>
</dbReference>
<comment type="caution">
    <text evidence="5">The sequence shown here is derived from an EMBL/GenBank/DDBJ whole genome shotgun (WGS) entry which is preliminary data.</text>
</comment>
<keyword evidence="3" id="KW-0812">Transmembrane</keyword>
<sequence>MESEPTPTPIETPTEIPSTPPLTPKLVFPDEPPTPPSPTEQTLADVAGHVLDFLQHATPETLGGVMVGSTVVLYMIFGSLGLLVVGVMGGVVLHASLENLRPNKARNEGPAIGGSAADWLDRKILEIRDRKEGISFEEGGRALLSTKQRFSRIRVSDFSTLPPETALAFTELADAVTRDYVRWWYTPILPADENFPNACRQMLTQTLFNIHSHLSQKRPTDIFLLFLISTSNTFIVFFRELAQSSQTSIGTYVEEHPSSALAQLVDRDMQKRKLRMAADDIVQSFVPAEAVNCDPVRSFLTEIIAGVVLEKVVDKFSSAEWINATIVYLLEKETQPEILQKIDIGEATAAVNDKSVAAAAEQHKQKRISRAEEEMERAMKEAQELNVMIAEEEAKRNSGEWSGRNENGYPNGIETSTRTSSDNGVSIPPSIAEEPTTPSTPSNTFTSFDQLLPLASPAATAPDPLYRASITLSDLTPPDAAPKGFDPFSGATFSQAADKPLRSKPTSAVYLLQIEPGISSVPGWILTRKYADFETLHEVLQPISFISGVDTFANAHADLPAWRGGTKESLRARLERYVNDALKERPLAECEGMKRFLEKDGETGTGPGKTGAFGGRWPNPQVLAKMGGGVLDAFTKAPQGAAEGGKALFGGGFMKRALSMKDNIGGGSGDSSRRSSVGMGSQPSLLQIGEKEVQEERSSYPARRSSLMGMMRPNRDSGGVYIQLEIPPSDGDESKFVSLPPPPSDMPDDYDQDSDPTLESALTRNRAASSSSVRFALTPMLPAPVPAVVSAPITPPLTSVTPPPPPVTIPPPPPKRKTSSEPLSEAESQFVVEIFFAIITELYTLSSAWIFRRSLLNVAKSILLRPGNATLETIRTLIQETIIDGNTVDSAIAGHVRGLRKNGFPTKEERAAWPLVEEMEDGEKEALREKARRLVGERGMPEALKGLMGAQASKECWGVVFDALQERGVARGVVAGLVGEAVRGVCH</sequence>
<dbReference type="PROSITE" id="PS51207">
    <property type="entry name" value="PXA"/>
    <property type="match status" value="1"/>
</dbReference>